<accession>A0A822FLU0</accession>
<evidence type="ECO:0000256" key="1">
    <source>
        <dbReference type="PROSITE-ProRule" id="PRU00339"/>
    </source>
</evidence>
<evidence type="ECO:0008006" key="4">
    <source>
        <dbReference type="Google" id="ProtNLM"/>
    </source>
</evidence>
<reference evidence="2" key="1">
    <citation type="submission" date="2021-02" db="EMBL/GenBank/DDBJ databases">
        <authorList>
            <person name="Nowell W R."/>
        </authorList>
    </citation>
    <scope>NUCLEOTIDE SEQUENCE</scope>
</reference>
<dbReference type="Proteomes" id="UP000663848">
    <property type="component" value="Unassembled WGS sequence"/>
</dbReference>
<name>A0A822FLU0_9BILA</name>
<feature type="non-terminal residue" evidence="2">
    <location>
        <position position="75"/>
    </location>
</feature>
<feature type="repeat" description="TPR" evidence="1">
    <location>
        <begin position="46"/>
        <end position="75"/>
    </location>
</feature>
<organism evidence="2 3">
    <name type="scientific">Rotaria socialis</name>
    <dbReference type="NCBI Taxonomy" id="392032"/>
    <lineage>
        <taxon>Eukaryota</taxon>
        <taxon>Metazoa</taxon>
        <taxon>Spiralia</taxon>
        <taxon>Gnathifera</taxon>
        <taxon>Rotifera</taxon>
        <taxon>Eurotatoria</taxon>
        <taxon>Bdelloidea</taxon>
        <taxon>Philodinida</taxon>
        <taxon>Philodinidae</taxon>
        <taxon>Rotaria</taxon>
    </lineage>
</organism>
<dbReference type="PROSITE" id="PS50005">
    <property type="entry name" value="TPR"/>
    <property type="match status" value="1"/>
</dbReference>
<evidence type="ECO:0000313" key="2">
    <source>
        <dbReference type="EMBL" id="CAF5132858.1"/>
    </source>
</evidence>
<dbReference type="PROSITE" id="PS50293">
    <property type="entry name" value="TPR_REGION"/>
    <property type="match status" value="1"/>
</dbReference>
<dbReference type="SUPFAM" id="SSF48452">
    <property type="entry name" value="TPR-like"/>
    <property type="match status" value="1"/>
</dbReference>
<sequence>MIKQIGVKPSPLSFGWFLYRINKFNNAERYAKMMLEQLPPNDRGIGDAYNLLGLIYNDIKRLDKSIEYYEKALEI</sequence>
<gene>
    <name evidence="2" type="ORF">QYT958_LOCUS46983</name>
</gene>
<comment type="caution">
    <text evidence="2">The sequence shown here is derived from an EMBL/GenBank/DDBJ whole genome shotgun (WGS) entry which is preliminary data.</text>
</comment>
<proteinExistence type="predicted"/>
<protein>
    <recommendedName>
        <fullName evidence="4">Tetratricopeptide repeat protein</fullName>
    </recommendedName>
</protein>
<dbReference type="AlphaFoldDB" id="A0A822FLU0"/>
<dbReference type="EMBL" id="CAJOBR010086030">
    <property type="protein sequence ID" value="CAF5132858.1"/>
    <property type="molecule type" value="Genomic_DNA"/>
</dbReference>
<dbReference type="Pfam" id="PF00515">
    <property type="entry name" value="TPR_1"/>
    <property type="match status" value="1"/>
</dbReference>
<dbReference type="Gene3D" id="1.25.40.10">
    <property type="entry name" value="Tetratricopeptide repeat domain"/>
    <property type="match status" value="1"/>
</dbReference>
<evidence type="ECO:0000313" key="3">
    <source>
        <dbReference type="Proteomes" id="UP000663848"/>
    </source>
</evidence>
<dbReference type="InterPro" id="IPR019734">
    <property type="entry name" value="TPR_rpt"/>
</dbReference>
<keyword evidence="1" id="KW-0802">TPR repeat</keyword>
<dbReference type="InterPro" id="IPR011990">
    <property type="entry name" value="TPR-like_helical_dom_sf"/>
</dbReference>